<dbReference type="Ensembl" id="ENSSFAT00005007745.1">
    <property type="protein sequence ID" value="ENSSFAP00005007364.1"/>
    <property type="gene ID" value="ENSSFAG00005004358.1"/>
</dbReference>
<dbReference type="PANTHER" id="PTHR24251">
    <property type="entry name" value="OVOCHYMASE-RELATED"/>
    <property type="match status" value="1"/>
</dbReference>
<feature type="domain" description="CUB" evidence="4">
    <location>
        <begin position="225"/>
        <end position="329"/>
    </location>
</feature>
<dbReference type="PROSITE" id="PS01180">
    <property type="entry name" value="CUB"/>
    <property type="match status" value="2"/>
</dbReference>
<dbReference type="PROSITE" id="PS50923">
    <property type="entry name" value="SUSHI"/>
    <property type="match status" value="1"/>
</dbReference>
<dbReference type="Gene3D" id="2.60.120.290">
    <property type="entry name" value="Spermadhesin, CUB domain"/>
    <property type="match status" value="2"/>
</dbReference>
<gene>
    <name evidence="6" type="primary">LOC115388994</name>
</gene>
<reference evidence="6" key="3">
    <citation type="submission" date="2025-09" db="UniProtKB">
        <authorList>
            <consortium name="Ensembl"/>
        </authorList>
    </citation>
    <scope>IDENTIFICATION</scope>
</reference>
<dbReference type="SMART" id="SM00032">
    <property type="entry name" value="CCP"/>
    <property type="match status" value="1"/>
</dbReference>
<evidence type="ECO:0000259" key="5">
    <source>
        <dbReference type="PROSITE" id="PS50923"/>
    </source>
</evidence>
<dbReference type="InterPro" id="IPR035914">
    <property type="entry name" value="Sperma_CUB_dom_sf"/>
</dbReference>
<evidence type="ECO:0000256" key="3">
    <source>
        <dbReference type="PROSITE-ProRule" id="PRU00302"/>
    </source>
</evidence>
<dbReference type="InterPro" id="IPR035976">
    <property type="entry name" value="Sushi/SCR/CCP_sf"/>
</dbReference>
<name>A0A672G884_SALFA</name>
<dbReference type="AlphaFoldDB" id="A0A672G884"/>
<dbReference type="Pfam" id="PF00431">
    <property type="entry name" value="CUB"/>
    <property type="match status" value="2"/>
</dbReference>
<dbReference type="SUPFAM" id="SSF57535">
    <property type="entry name" value="Complement control module/SCR domain"/>
    <property type="match status" value="1"/>
</dbReference>
<keyword evidence="7" id="KW-1185">Reference proteome</keyword>
<reference evidence="6" key="2">
    <citation type="submission" date="2025-08" db="UniProtKB">
        <authorList>
            <consortium name="Ensembl"/>
        </authorList>
    </citation>
    <scope>IDENTIFICATION</scope>
</reference>
<dbReference type="FunFam" id="2.60.120.290:FF:000001">
    <property type="entry name" value="CUB and sushi domain-containing protein 3 isoform X1"/>
    <property type="match status" value="2"/>
</dbReference>
<evidence type="ECO:0000259" key="4">
    <source>
        <dbReference type="PROSITE" id="PS01180"/>
    </source>
</evidence>
<evidence type="ECO:0000313" key="7">
    <source>
        <dbReference type="Proteomes" id="UP000472267"/>
    </source>
</evidence>
<keyword evidence="3" id="KW-0768">Sushi</keyword>
<proteinExistence type="predicted"/>
<dbReference type="Gene3D" id="2.10.70.10">
    <property type="entry name" value="Complement Module, domain 1"/>
    <property type="match status" value="1"/>
</dbReference>
<evidence type="ECO:0000256" key="2">
    <source>
        <dbReference type="ARBA" id="ARBA00023157"/>
    </source>
</evidence>
<feature type="domain" description="CUB" evidence="4">
    <location>
        <begin position="59"/>
        <end position="167"/>
    </location>
</feature>
<dbReference type="CDD" id="cd00033">
    <property type="entry name" value="CCP"/>
    <property type="match status" value="1"/>
</dbReference>
<dbReference type="Proteomes" id="UP000472267">
    <property type="component" value="Chromosome 1"/>
</dbReference>
<sequence length="337" mass="36923">MGGYFWSDISRLLRLQRHQNEKGTGTWRLNVCRARSSRQFAGRLHAGLCCCVKGRSESCGGVVQGLNGTIESPGFPHGYPNYANCTWLIITGERNRIQLTFVTLALEEDFDIVSVYDGQPSPGNLKMRLSGFMLPSPIVSSGSILALWFTTDFAVSAQGFKAVYEVLPSHTCGTPGLIPNGVIHGSRYNMGDKIRYSCESGFRAGRTHGAQWDFPSPFCRAEGACGGTLRGTAGSITSPGYPAEYDNNLDCTWSILAEPGDTIALVFNDFLLEDKYDFLEISGTEAPSIWLTGTTLPSPVISNKNWLRIHFTSDSNHRRKGFSAQYQGISLCLFAIS</sequence>
<dbReference type="InterPro" id="IPR000859">
    <property type="entry name" value="CUB_dom"/>
</dbReference>
<organism evidence="6 7">
    <name type="scientific">Salarias fasciatus</name>
    <name type="common">Jewelled blenny</name>
    <name type="synonym">Blennius fasciatus</name>
    <dbReference type="NCBI Taxonomy" id="181472"/>
    <lineage>
        <taxon>Eukaryota</taxon>
        <taxon>Metazoa</taxon>
        <taxon>Chordata</taxon>
        <taxon>Craniata</taxon>
        <taxon>Vertebrata</taxon>
        <taxon>Euteleostomi</taxon>
        <taxon>Actinopterygii</taxon>
        <taxon>Neopterygii</taxon>
        <taxon>Teleostei</taxon>
        <taxon>Neoteleostei</taxon>
        <taxon>Acanthomorphata</taxon>
        <taxon>Ovalentaria</taxon>
        <taxon>Blenniimorphae</taxon>
        <taxon>Blenniiformes</taxon>
        <taxon>Blennioidei</taxon>
        <taxon>Blenniidae</taxon>
        <taxon>Salariinae</taxon>
        <taxon>Salarias</taxon>
    </lineage>
</organism>
<accession>A0A672G884</accession>
<dbReference type="SMART" id="SM00042">
    <property type="entry name" value="CUB"/>
    <property type="match status" value="2"/>
</dbReference>
<dbReference type="CDD" id="cd00041">
    <property type="entry name" value="CUB"/>
    <property type="match status" value="2"/>
</dbReference>
<comment type="caution">
    <text evidence="3">Lacks conserved residue(s) required for the propagation of feature annotation.</text>
</comment>
<evidence type="ECO:0000256" key="1">
    <source>
        <dbReference type="ARBA" id="ARBA00022737"/>
    </source>
</evidence>
<protein>
    <submittedName>
        <fullName evidence="6">CUB and Sushi multiple domains 1</fullName>
    </submittedName>
</protein>
<keyword evidence="1" id="KW-0677">Repeat</keyword>
<dbReference type="Pfam" id="PF00084">
    <property type="entry name" value="Sushi"/>
    <property type="match status" value="1"/>
</dbReference>
<keyword evidence="2" id="KW-1015">Disulfide bond</keyword>
<evidence type="ECO:0000313" key="6">
    <source>
        <dbReference type="Ensembl" id="ENSSFAP00005007364.1"/>
    </source>
</evidence>
<feature type="domain" description="Sushi" evidence="5">
    <location>
        <begin position="170"/>
        <end position="221"/>
    </location>
</feature>
<dbReference type="InterPro" id="IPR000436">
    <property type="entry name" value="Sushi_SCR_CCP_dom"/>
</dbReference>
<dbReference type="SUPFAM" id="SSF49854">
    <property type="entry name" value="Spermadhesin, CUB domain"/>
    <property type="match status" value="2"/>
</dbReference>
<reference evidence="6" key="1">
    <citation type="submission" date="2019-06" db="EMBL/GenBank/DDBJ databases">
        <authorList>
            <consortium name="Wellcome Sanger Institute Data Sharing"/>
        </authorList>
    </citation>
    <scope>NUCLEOTIDE SEQUENCE [LARGE SCALE GENOMIC DNA]</scope>
</reference>